<dbReference type="InterPro" id="IPR051804">
    <property type="entry name" value="Carb_Metab_Reg_Kinase/Isom"/>
</dbReference>
<dbReference type="Proteomes" id="UP000584374">
    <property type="component" value="Unassembled WGS sequence"/>
</dbReference>
<dbReference type="InterPro" id="IPR011051">
    <property type="entry name" value="RmlC_Cupin_sf"/>
</dbReference>
<reference evidence="3 4" key="1">
    <citation type="submission" date="2020-08" db="EMBL/GenBank/DDBJ databases">
        <title>Sequencing the genomes of 1000 actinobacteria strains.</title>
        <authorList>
            <person name="Klenk H.-P."/>
        </authorList>
    </citation>
    <scope>NUCLEOTIDE SEQUENCE [LARGE SCALE GENOMIC DNA]</scope>
    <source>
        <strain evidence="3 4">DSM 45584</strain>
    </source>
</reference>
<evidence type="ECO:0000256" key="2">
    <source>
        <dbReference type="ARBA" id="ARBA00022833"/>
    </source>
</evidence>
<dbReference type="PANTHER" id="PTHR42742:SF3">
    <property type="entry name" value="FRUCTOKINASE"/>
    <property type="match status" value="1"/>
</dbReference>
<comment type="caution">
    <text evidence="3">The sequence shown here is derived from an EMBL/GenBank/DDBJ whole genome shotgun (WGS) entry which is preliminary data.</text>
</comment>
<dbReference type="GO" id="GO:0004476">
    <property type="term" value="F:mannose-6-phosphate isomerase activity"/>
    <property type="evidence" value="ECO:0007669"/>
    <property type="project" value="UniProtKB-EC"/>
</dbReference>
<organism evidence="3 4">
    <name type="scientific">Saccharopolyspora phatthalungensis</name>
    <dbReference type="NCBI Taxonomy" id="664693"/>
    <lineage>
        <taxon>Bacteria</taxon>
        <taxon>Bacillati</taxon>
        <taxon>Actinomycetota</taxon>
        <taxon>Actinomycetes</taxon>
        <taxon>Pseudonocardiales</taxon>
        <taxon>Pseudonocardiaceae</taxon>
        <taxon>Saccharopolyspora</taxon>
    </lineage>
</organism>
<dbReference type="CDD" id="cd07010">
    <property type="entry name" value="cupin_PMI_type_I_N_bac"/>
    <property type="match status" value="1"/>
</dbReference>
<dbReference type="InterPro" id="IPR014710">
    <property type="entry name" value="RmlC-like_jellyroll"/>
</dbReference>
<dbReference type="RefSeq" id="WP_184726708.1">
    <property type="nucleotide sequence ID" value="NZ_JACHIW010000001.1"/>
</dbReference>
<gene>
    <name evidence="3" type="ORF">BJ970_002887</name>
</gene>
<dbReference type="GO" id="GO:0046872">
    <property type="term" value="F:metal ion binding"/>
    <property type="evidence" value="ECO:0007669"/>
    <property type="project" value="UniProtKB-KW"/>
</dbReference>
<accession>A0A840QEB9</accession>
<evidence type="ECO:0000256" key="1">
    <source>
        <dbReference type="ARBA" id="ARBA00022723"/>
    </source>
</evidence>
<evidence type="ECO:0000313" key="4">
    <source>
        <dbReference type="Proteomes" id="UP000584374"/>
    </source>
</evidence>
<keyword evidence="3" id="KW-0413">Isomerase</keyword>
<evidence type="ECO:0000313" key="3">
    <source>
        <dbReference type="EMBL" id="MBB5155353.1"/>
    </source>
</evidence>
<protein>
    <submittedName>
        <fullName evidence="3">Mannose-6-phosphate isomerase</fullName>
        <ecNumber evidence="3">5.3.1.8</ecNumber>
    </submittedName>
</protein>
<keyword evidence="4" id="KW-1185">Reference proteome</keyword>
<name>A0A840QEB9_9PSEU</name>
<dbReference type="SUPFAM" id="SSF51182">
    <property type="entry name" value="RmlC-like cupins"/>
    <property type="match status" value="1"/>
</dbReference>
<dbReference type="EMBL" id="JACHIW010000001">
    <property type="protein sequence ID" value="MBB5155353.1"/>
    <property type="molecule type" value="Genomic_DNA"/>
</dbReference>
<keyword evidence="2" id="KW-0862">Zinc</keyword>
<dbReference type="AlphaFoldDB" id="A0A840QEB9"/>
<dbReference type="EC" id="5.3.1.8" evidence="3"/>
<keyword evidence="1" id="KW-0479">Metal-binding</keyword>
<dbReference type="Gene3D" id="2.60.120.10">
    <property type="entry name" value="Jelly Rolls"/>
    <property type="match status" value="2"/>
</dbReference>
<dbReference type="PANTHER" id="PTHR42742">
    <property type="entry name" value="TRANSCRIPTIONAL REPRESSOR MPRA"/>
    <property type="match status" value="1"/>
</dbReference>
<proteinExistence type="predicted"/>
<sequence>MSSVHSDQVSAASAIVLPANQPRQFYRGGASITALRGGGEHPEFGPEDWVASTTTRFGQAESGLSRLPDGRWLRDAVTAEPDWWLGAEHVAAFGDSTALLVKLLEAEQRLPVHCHPSDVFAQQHLGSRFGKTEAWVVVGTSGSNPVAYLGFRDDVAPETVAHWVATQDSSAILGSLNEIPVRPGDTVHVPAGTPHAIGPGVFIIELQQPTDFSITLEWQGFLADAESAFLGMDTGTALETVNRSGIDDAVLASLIKHTADQAAPRVPLLADDAAPFFRADRLHGTVELEPSFGVVIVLDGSGKVRSQGGADLPLHRGSTAVIPHSAGAMQLEGDLTVVHCRPPSAGSPR</sequence>